<reference evidence="2" key="1">
    <citation type="submission" date="2024-04" db="EMBL/GenBank/DDBJ databases">
        <title>Phylogenomic analyses of a clade within the roseobacter group suggest taxonomic reassignments of species of the genera Aestuariivita, Citreicella, Loktanella, Nautella, Pelagibaca, Ruegeria, Thalassobius, Thiobacimonas and Tropicibacter, and the proposal o.</title>
        <authorList>
            <person name="Jeon C.O."/>
        </authorList>
    </citation>
    <scope>NUCLEOTIDE SEQUENCE [LARGE SCALE GENOMIC DNA]</scope>
    <source>
        <strain evidence="2">SS1-5</strain>
    </source>
</reference>
<dbReference type="AlphaFoldDB" id="A0AAN0NJJ8"/>
<sequence>MRILSVLLLLALGLIAYVRLVPTQAAKWHVLPDVAAPGDVSGLGSFLAARRLTSSAEDALTAVERRALATPRTKLIKGSVAEGLLTFQTRSAVIGFPDYTTVGVRDDLLIIYGRLRFGQSDLGVNRARVAGWLETLGPLTEPL</sequence>
<reference evidence="1 2" key="2">
    <citation type="submission" date="2024-08" db="EMBL/GenBank/DDBJ databases">
        <title>Phylogenomic analyses of a clade within the roseobacter group suggest taxonomic reassignments of species of the genera Aestuariivita, Citreicella, Loktanella, Nautella, Pelagibaca, Ruegeria, Thalassobius, Thiobacimonas and Tropicibacter, and the proposal o.</title>
        <authorList>
            <person name="Jeon C.O."/>
        </authorList>
    </citation>
    <scope>NUCLEOTIDE SEQUENCE [LARGE SCALE GENOMIC DNA]</scope>
    <source>
        <strain evidence="1 2">SS1-5</strain>
    </source>
</reference>
<dbReference type="RefSeq" id="WP_342075564.1">
    <property type="nucleotide sequence ID" value="NZ_CP151767.2"/>
</dbReference>
<protein>
    <submittedName>
        <fullName evidence="1">DUF1499 domain-containing protein</fullName>
    </submittedName>
</protein>
<keyword evidence="2" id="KW-1185">Reference proteome</keyword>
<evidence type="ECO:0000313" key="2">
    <source>
        <dbReference type="Proteomes" id="UP001470809"/>
    </source>
</evidence>
<dbReference type="Pfam" id="PF07386">
    <property type="entry name" value="DUF1499"/>
    <property type="match status" value="1"/>
</dbReference>
<dbReference type="KEGG" id="yrh:AABB31_14330"/>
<dbReference type="EMBL" id="CP151767">
    <property type="protein sequence ID" value="WZU66237.1"/>
    <property type="molecule type" value="Genomic_DNA"/>
</dbReference>
<evidence type="ECO:0000313" key="1">
    <source>
        <dbReference type="EMBL" id="WZU66237.1"/>
    </source>
</evidence>
<name>A0AAN0NJJ8_9RHOB</name>
<dbReference type="Proteomes" id="UP001470809">
    <property type="component" value="Chromosome"/>
</dbReference>
<dbReference type="InterPro" id="IPR010865">
    <property type="entry name" value="DUF1499"/>
</dbReference>
<accession>A0AAN0NJJ8</accession>
<proteinExistence type="predicted"/>
<organism evidence="1 2">
    <name type="scientific">Yoonia rhodophyticola</name>
    <dbReference type="NCBI Taxonomy" id="3137370"/>
    <lineage>
        <taxon>Bacteria</taxon>
        <taxon>Pseudomonadati</taxon>
        <taxon>Pseudomonadota</taxon>
        <taxon>Alphaproteobacteria</taxon>
        <taxon>Rhodobacterales</taxon>
        <taxon>Paracoccaceae</taxon>
        <taxon>Yoonia</taxon>
    </lineage>
</organism>
<gene>
    <name evidence="1" type="ORF">AABB31_14330</name>
</gene>